<keyword evidence="3" id="KW-1003">Cell membrane</keyword>
<sequence>MAHNLALRLHAKPMLALLSAQFLSALADNALLISAVASMKLLGQLDHISWVQSGFLVPFIVLAPYVGKIADALPKGRVMLMANTVKLFGTLCMAWGVNPIASYLIVGIGATLYSPAKYGILSQLFHAKNLVKANALLESSTIVAILLGVVAGGWLADWSVTAAIWIIGGVYLMAALVNLMIPRLPPSVQHQNWDARTTVRAFWHSLYLLWHDAEARISLIGTGLFWGSGATLRLMLFVWVPLVLHITNNHTPANMMGVLSIGIVAGAAWAWWAVGLTTMRRAFVAGMFIGPSIIVLAFQTSVWATDLCLLGMGVAGGMFVVPLNALLQARGQYHTGVGQALAIQNFVENMSMLIMVTVYGWVENVSIFVMMLVFGVLMTLGVGALLRGSGQIIQRGAGNE</sequence>
<reference evidence="8" key="1">
    <citation type="submission" date="2009-10" db="EMBL/GenBank/DDBJ databases">
        <title>Diversity of trophic interactions inside an arsenic-rich microbial ecosystem.</title>
        <authorList>
            <person name="Bertin P.N."/>
            <person name="Heinrich-Salmeron A."/>
            <person name="Pelletier E."/>
            <person name="Goulhen-Chollet F."/>
            <person name="Arsene-Ploetze F."/>
            <person name="Gallien S."/>
            <person name="Calteau A."/>
            <person name="Vallenet D."/>
            <person name="Casiot C."/>
            <person name="Chane-Woon-Ming B."/>
            <person name="Giloteaux L."/>
            <person name="Barakat M."/>
            <person name="Bonnefoy V."/>
            <person name="Bruneel O."/>
            <person name="Chandler M."/>
            <person name="Cleiss J."/>
            <person name="Duran R."/>
            <person name="Elbaz-Poulichet F."/>
            <person name="Fonknechten N."/>
            <person name="Lauga B."/>
            <person name="Mornico D."/>
            <person name="Ortet P."/>
            <person name="Schaeffer C."/>
            <person name="Siguier P."/>
            <person name="Alexander Thil Smith A."/>
            <person name="Van Dorsselaer A."/>
            <person name="Weissenbach J."/>
            <person name="Medigue C."/>
            <person name="Le Paslier D."/>
        </authorList>
    </citation>
    <scope>NUCLEOTIDE SEQUENCE</scope>
</reference>
<accession>E6QX69</accession>
<organism evidence="8">
    <name type="scientific">mine drainage metagenome</name>
    <dbReference type="NCBI Taxonomy" id="410659"/>
    <lineage>
        <taxon>unclassified sequences</taxon>
        <taxon>metagenomes</taxon>
        <taxon>ecological metagenomes</taxon>
    </lineage>
</organism>
<dbReference type="PANTHER" id="PTHR43266">
    <property type="entry name" value="MACROLIDE-EFFLUX PROTEIN"/>
    <property type="match status" value="1"/>
</dbReference>
<dbReference type="Pfam" id="PF07690">
    <property type="entry name" value="MFS_1"/>
    <property type="match status" value="1"/>
</dbReference>
<evidence type="ECO:0000313" key="8">
    <source>
        <dbReference type="EMBL" id="CBI11843.1"/>
    </source>
</evidence>
<dbReference type="InterPro" id="IPR036259">
    <property type="entry name" value="MFS_trans_sf"/>
</dbReference>
<feature type="transmembrane region" description="Helical" evidence="7">
    <location>
        <begin position="341"/>
        <end position="361"/>
    </location>
</feature>
<evidence type="ECO:0000256" key="6">
    <source>
        <dbReference type="ARBA" id="ARBA00023136"/>
    </source>
</evidence>
<name>E6QX69_9ZZZZ</name>
<comment type="caution">
    <text evidence="8">The sequence shown here is derived from an EMBL/GenBank/DDBJ whole genome shotgun (WGS) entry which is preliminary data.</text>
</comment>
<keyword evidence="6 7" id="KW-0472">Membrane</keyword>
<feature type="transmembrane region" description="Helical" evidence="7">
    <location>
        <begin position="282"/>
        <end position="303"/>
    </location>
</feature>
<evidence type="ECO:0000256" key="7">
    <source>
        <dbReference type="SAM" id="Phobius"/>
    </source>
</evidence>
<feature type="transmembrane region" description="Helical" evidence="7">
    <location>
        <begin position="256"/>
        <end position="275"/>
    </location>
</feature>
<evidence type="ECO:0000256" key="1">
    <source>
        <dbReference type="ARBA" id="ARBA00004651"/>
    </source>
</evidence>
<comment type="subcellular location">
    <subcellularLocation>
        <location evidence="1">Cell membrane</location>
        <topology evidence="1">Multi-pass membrane protein</topology>
    </subcellularLocation>
</comment>
<dbReference type="SUPFAM" id="SSF103473">
    <property type="entry name" value="MFS general substrate transporter"/>
    <property type="match status" value="1"/>
</dbReference>
<dbReference type="PANTHER" id="PTHR43266:SF2">
    <property type="entry name" value="MAJOR FACILITATOR SUPERFAMILY (MFS) PROFILE DOMAIN-CONTAINING PROTEIN"/>
    <property type="match status" value="1"/>
</dbReference>
<dbReference type="GO" id="GO:0022857">
    <property type="term" value="F:transmembrane transporter activity"/>
    <property type="evidence" value="ECO:0007669"/>
    <property type="project" value="InterPro"/>
</dbReference>
<evidence type="ECO:0000256" key="2">
    <source>
        <dbReference type="ARBA" id="ARBA00022448"/>
    </source>
</evidence>
<feature type="transmembrane region" description="Helical" evidence="7">
    <location>
        <begin position="162"/>
        <end position="181"/>
    </location>
</feature>
<dbReference type="GO" id="GO:0005886">
    <property type="term" value="C:plasma membrane"/>
    <property type="evidence" value="ECO:0007669"/>
    <property type="project" value="UniProtKB-SubCell"/>
</dbReference>
<feature type="transmembrane region" description="Helical" evidence="7">
    <location>
        <begin position="133"/>
        <end position="156"/>
    </location>
</feature>
<keyword evidence="4 7" id="KW-0812">Transmembrane</keyword>
<evidence type="ECO:0000256" key="5">
    <source>
        <dbReference type="ARBA" id="ARBA00022989"/>
    </source>
</evidence>
<evidence type="ECO:0000256" key="3">
    <source>
        <dbReference type="ARBA" id="ARBA00022475"/>
    </source>
</evidence>
<dbReference type="AlphaFoldDB" id="E6QX69"/>
<protein>
    <recommendedName>
        <fullName evidence="9">Lysophospholipid transporter LplT</fullName>
    </recommendedName>
</protein>
<evidence type="ECO:0000256" key="4">
    <source>
        <dbReference type="ARBA" id="ARBA00022692"/>
    </source>
</evidence>
<feature type="transmembrane region" description="Helical" evidence="7">
    <location>
        <begin position="309"/>
        <end position="329"/>
    </location>
</feature>
<feature type="transmembrane region" description="Helical" evidence="7">
    <location>
        <begin position="48"/>
        <end position="66"/>
    </location>
</feature>
<feature type="transmembrane region" description="Helical" evidence="7">
    <location>
        <begin position="224"/>
        <end position="244"/>
    </location>
</feature>
<keyword evidence="5 7" id="KW-1133">Transmembrane helix</keyword>
<feature type="transmembrane region" description="Helical" evidence="7">
    <location>
        <begin position="367"/>
        <end position="386"/>
    </location>
</feature>
<dbReference type="InterPro" id="IPR011701">
    <property type="entry name" value="MFS"/>
</dbReference>
<gene>
    <name evidence="8" type="ORF">CARN7_2691</name>
</gene>
<dbReference type="Gene3D" id="1.20.1250.20">
    <property type="entry name" value="MFS general substrate transporter like domains"/>
    <property type="match status" value="1"/>
</dbReference>
<dbReference type="CDD" id="cd06173">
    <property type="entry name" value="MFS_MefA_like"/>
    <property type="match status" value="1"/>
</dbReference>
<keyword evidence="2" id="KW-0813">Transport</keyword>
<dbReference type="EMBL" id="CABR01000171">
    <property type="protein sequence ID" value="CBI11843.1"/>
    <property type="molecule type" value="Genomic_DNA"/>
</dbReference>
<proteinExistence type="predicted"/>
<evidence type="ECO:0008006" key="9">
    <source>
        <dbReference type="Google" id="ProtNLM"/>
    </source>
</evidence>
<dbReference type="NCBIfam" id="NF008397">
    <property type="entry name" value="PRK11195.1"/>
    <property type="match status" value="1"/>
</dbReference>